<organism evidence="2 3">
    <name type="scientific">Fulvivirga imtechensis AK7</name>
    <dbReference type="NCBI Taxonomy" id="1237149"/>
    <lineage>
        <taxon>Bacteria</taxon>
        <taxon>Pseudomonadati</taxon>
        <taxon>Bacteroidota</taxon>
        <taxon>Cytophagia</taxon>
        <taxon>Cytophagales</taxon>
        <taxon>Fulvivirgaceae</taxon>
        <taxon>Fulvivirga</taxon>
    </lineage>
</organism>
<feature type="compositionally biased region" description="Acidic residues" evidence="1">
    <location>
        <begin position="52"/>
        <end position="62"/>
    </location>
</feature>
<accession>L8JX11</accession>
<proteinExistence type="predicted"/>
<name>L8JX11_9BACT</name>
<gene>
    <name evidence="2" type="ORF">C900_04167</name>
</gene>
<dbReference type="EMBL" id="AMZN01000006">
    <property type="protein sequence ID" value="ELR73315.1"/>
    <property type="molecule type" value="Genomic_DNA"/>
</dbReference>
<keyword evidence="3" id="KW-1185">Reference proteome</keyword>
<evidence type="ECO:0000313" key="2">
    <source>
        <dbReference type="EMBL" id="ELR73315.1"/>
    </source>
</evidence>
<dbReference type="RefSeq" id="WP_009577895.1">
    <property type="nucleotide sequence ID" value="NZ_AMZN01000006.1"/>
</dbReference>
<evidence type="ECO:0000256" key="1">
    <source>
        <dbReference type="SAM" id="MobiDB-lite"/>
    </source>
</evidence>
<feature type="region of interest" description="Disordered" evidence="1">
    <location>
        <begin position="41"/>
        <end position="62"/>
    </location>
</feature>
<sequence length="344" mass="39173">MKNTNLKRSLLLFGLAFGLTLNVYGQLKDLTKRGNVKLSLNKDQPEQKTAQEEPETLLEENSDEKLPSEIIFAAKEYNSFDEAKAHAVSHVKDGDPLWMYIKTPQPIEKYVDANPNNKDKDGKVRKFINMGIGRQNEPNGDYKACNVIATDEEAASTELRISLSPGTVRKGPSLTCFLDIASGFDPKLRELEIRLYAKVDDDKKVIGRGHFTLDLTNGKDNYTTIAEDFRKRISKGAPENNRVPKKGAFADDSYKNQALKLIRAKEISPLKIYYSVDDWQVMLNNETDVRDHRSLYGAYTYKKADKCLYGVFEVIQNWNVIQGKWMEAKIELRDDFPVSCEMIQ</sequence>
<dbReference type="STRING" id="1237149.C900_04167"/>
<evidence type="ECO:0000313" key="3">
    <source>
        <dbReference type="Proteomes" id="UP000011135"/>
    </source>
</evidence>
<dbReference type="AlphaFoldDB" id="L8JX11"/>
<comment type="caution">
    <text evidence="2">The sequence shown here is derived from an EMBL/GenBank/DDBJ whole genome shotgun (WGS) entry which is preliminary data.</text>
</comment>
<protein>
    <submittedName>
        <fullName evidence="2">Uncharacterized protein</fullName>
    </submittedName>
</protein>
<reference evidence="2 3" key="1">
    <citation type="submission" date="2012-12" db="EMBL/GenBank/DDBJ databases">
        <title>Genome assembly of Fulvivirga imtechensis AK7.</title>
        <authorList>
            <person name="Nupur N."/>
            <person name="Khatri I."/>
            <person name="Kumar R."/>
            <person name="Subramanian S."/>
            <person name="Pinnaka A."/>
        </authorList>
    </citation>
    <scope>NUCLEOTIDE SEQUENCE [LARGE SCALE GENOMIC DNA]</scope>
    <source>
        <strain evidence="2 3">AK7</strain>
    </source>
</reference>
<dbReference type="Proteomes" id="UP000011135">
    <property type="component" value="Unassembled WGS sequence"/>
</dbReference>